<comment type="caution">
    <text evidence="4">The sequence shown here is derived from an EMBL/GenBank/DDBJ whole genome shotgun (WGS) entry which is preliminary data.</text>
</comment>
<dbReference type="InterPro" id="IPR023188">
    <property type="entry name" value="DPS_DNA-bd_CS"/>
</dbReference>
<evidence type="ECO:0000313" key="4">
    <source>
        <dbReference type="EMBL" id="MED4129519.1"/>
    </source>
</evidence>
<dbReference type="InterPro" id="IPR008331">
    <property type="entry name" value="Ferritin_DPS_dom"/>
</dbReference>
<dbReference type="Gene3D" id="1.20.1260.10">
    <property type="match status" value="1"/>
</dbReference>
<feature type="domain" description="Ferritin/DPS" evidence="3">
    <location>
        <begin position="8"/>
        <end position="148"/>
    </location>
</feature>
<protein>
    <submittedName>
        <fullName evidence="4">DNA starvation/stationary phase protection protein</fullName>
    </submittedName>
</protein>
<dbReference type="Proteomes" id="UP001341820">
    <property type="component" value="Unassembled WGS sequence"/>
</dbReference>
<sequence>MAHEKIQAVLNKQVANWSVLYVKLHNYHWYVKGPHFFTLHEKFEELYNEAGETVDELAERLLAIKGQPVATMEEYLKLTSIDEATKQISADEMVADLVRDYEKIADELKAGIDVCGSLEDDATEDMLIGLKESIEKHAWMLRAYTKQTSDVRS</sequence>
<organism evidence="4 5">
    <name type="scientific">Shouchella miscanthi</name>
    <dbReference type="NCBI Taxonomy" id="2598861"/>
    <lineage>
        <taxon>Bacteria</taxon>
        <taxon>Bacillati</taxon>
        <taxon>Bacillota</taxon>
        <taxon>Bacilli</taxon>
        <taxon>Bacillales</taxon>
        <taxon>Bacillaceae</taxon>
        <taxon>Shouchella</taxon>
    </lineage>
</organism>
<dbReference type="InterPro" id="IPR012347">
    <property type="entry name" value="Ferritin-like"/>
</dbReference>
<name>A0ABU6NP92_9BACI</name>
<gene>
    <name evidence="4" type="ORF">P5F74_15395</name>
</gene>
<dbReference type="PANTHER" id="PTHR42932:SF1">
    <property type="entry name" value="GENERAL STRESS PROTEIN 20U"/>
    <property type="match status" value="1"/>
</dbReference>
<dbReference type="PROSITE" id="PS00818">
    <property type="entry name" value="DPS_1"/>
    <property type="match status" value="1"/>
</dbReference>
<proteinExistence type="inferred from homology"/>
<evidence type="ECO:0000256" key="2">
    <source>
        <dbReference type="RuleBase" id="RU003875"/>
    </source>
</evidence>
<dbReference type="InterPro" id="IPR002177">
    <property type="entry name" value="DPS_DNA-bd"/>
</dbReference>
<evidence type="ECO:0000256" key="1">
    <source>
        <dbReference type="ARBA" id="ARBA00009497"/>
    </source>
</evidence>
<dbReference type="PIRSF" id="PIRSF005900">
    <property type="entry name" value="Dps"/>
    <property type="match status" value="1"/>
</dbReference>
<dbReference type="PANTHER" id="PTHR42932">
    <property type="entry name" value="GENERAL STRESS PROTEIN 20U"/>
    <property type="match status" value="1"/>
</dbReference>
<dbReference type="SUPFAM" id="SSF47240">
    <property type="entry name" value="Ferritin-like"/>
    <property type="match status" value="1"/>
</dbReference>
<dbReference type="PRINTS" id="PR01346">
    <property type="entry name" value="HELNAPAPROT"/>
</dbReference>
<dbReference type="InterPro" id="IPR009078">
    <property type="entry name" value="Ferritin-like_SF"/>
</dbReference>
<reference evidence="4 5" key="1">
    <citation type="submission" date="2023-03" db="EMBL/GenBank/DDBJ databases">
        <title>Bacillus Genome Sequencing.</title>
        <authorList>
            <person name="Dunlap C."/>
        </authorList>
    </citation>
    <scope>NUCLEOTIDE SEQUENCE [LARGE SCALE GENOMIC DNA]</scope>
    <source>
        <strain evidence="4 5">B-4107</strain>
    </source>
</reference>
<dbReference type="RefSeq" id="WP_035396773.1">
    <property type="nucleotide sequence ID" value="NZ_CP042163.1"/>
</dbReference>
<comment type="similarity">
    <text evidence="1 2">Belongs to the Dps family.</text>
</comment>
<dbReference type="EMBL" id="JAROAS010000036">
    <property type="protein sequence ID" value="MED4129519.1"/>
    <property type="molecule type" value="Genomic_DNA"/>
</dbReference>
<dbReference type="Pfam" id="PF00210">
    <property type="entry name" value="Ferritin"/>
    <property type="match status" value="1"/>
</dbReference>
<accession>A0ABU6NP92</accession>
<dbReference type="CDD" id="cd01043">
    <property type="entry name" value="DPS"/>
    <property type="match status" value="1"/>
</dbReference>
<evidence type="ECO:0000313" key="5">
    <source>
        <dbReference type="Proteomes" id="UP001341820"/>
    </source>
</evidence>
<keyword evidence="5" id="KW-1185">Reference proteome</keyword>
<evidence type="ECO:0000259" key="3">
    <source>
        <dbReference type="Pfam" id="PF00210"/>
    </source>
</evidence>